<dbReference type="InterPro" id="IPR013762">
    <property type="entry name" value="Integrase-like_cat_sf"/>
</dbReference>
<dbReference type="PROSITE" id="PS51898">
    <property type="entry name" value="TYR_RECOMBINASE"/>
    <property type="match status" value="1"/>
</dbReference>
<gene>
    <name evidence="3" type="ORF">ABWT76_000047</name>
</gene>
<dbReference type="Gene3D" id="1.10.443.10">
    <property type="entry name" value="Intergrase catalytic core"/>
    <property type="match status" value="1"/>
</dbReference>
<keyword evidence="1" id="KW-0233">DNA recombination</keyword>
<dbReference type="SUPFAM" id="SSF56349">
    <property type="entry name" value="DNA breaking-rejoining enzymes"/>
    <property type="match status" value="1"/>
</dbReference>
<dbReference type="GO" id="GO:0006310">
    <property type="term" value="P:DNA recombination"/>
    <property type="evidence" value="ECO:0007669"/>
    <property type="project" value="UniProtKB-KW"/>
</dbReference>
<name>A0AAU8JDR4_9CYAN</name>
<accession>A0AAU8JDR4</accession>
<evidence type="ECO:0000259" key="2">
    <source>
        <dbReference type="PROSITE" id="PS51898"/>
    </source>
</evidence>
<evidence type="ECO:0000256" key="1">
    <source>
        <dbReference type="ARBA" id="ARBA00023172"/>
    </source>
</evidence>
<dbReference type="GO" id="GO:0015074">
    <property type="term" value="P:DNA integration"/>
    <property type="evidence" value="ECO:0007669"/>
    <property type="project" value="InterPro"/>
</dbReference>
<organism evidence="3">
    <name type="scientific">Planktothricoides raciborskii GIHE-MW2</name>
    <dbReference type="NCBI Taxonomy" id="2792601"/>
    <lineage>
        <taxon>Bacteria</taxon>
        <taxon>Bacillati</taxon>
        <taxon>Cyanobacteriota</taxon>
        <taxon>Cyanophyceae</taxon>
        <taxon>Oscillatoriophycideae</taxon>
        <taxon>Oscillatoriales</taxon>
        <taxon>Oscillatoriaceae</taxon>
        <taxon>Planktothricoides</taxon>
    </lineage>
</organism>
<dbReference type="InterPro" id="IPR002104">
    <property type="entry name" value="Integrase_catalytic"/>
</dbReference>
<dbReference type="EMBL" id="CP159837">
    <property type="protein sequence ID" value="XCM37298.1"/>
    <property type="molecule type" value="Genomic_DNA"/>
</dbReference>
<sequence>MAKLTIESINAQLKAANIRVKINTLPGKNTLFLRATLPPKPGCNRDSPYQQRIALGVYNNDVGLRYAKGEAIKLAGLLDTYQFSWETYKPELSKQPSQKTCKDWIQEFEDDFWARGDRTATTWKDYRKVFKKLPGDKPLTFELGKEIILATEANTKNRERTTDKIASLCEFAKIENAKDLRKYRGIYSQKGKDTPLIIPSDEEIFNCLSGFHTEQWRNAFCLQAAFGLRNHEIYHVRLEKIDKGLLEVGDRTKTGYRVVPTCHPDWIDMWNIKEILPQDLPQSTATENEELGRLVWKAYDRAGVPFPPYSLRHRFACDCACQGKPLALAAKVMGHSVDVHTKIYHAFLGEKDLLNAWYRKDVNF</sequence>
<dbReference type="InterPro" id="IPR011010">
    <property type="entry name" value="DNA_brk_join_enz"/>
</dbReference>
<proteinExistence type="predicted"/>
<reference evidence="3" key="1">
    <citation type="submission" date="2024-07" db="EMBL/GenBank/DDBJ databases">
        <authorList>
            <person name="Kim Y.J."/>
            <person name="Jeong J.Y."/>
        </authorList>
    </citation>
    <scope>NUCLEOTIDE SEQUENCE</scope>
    <source>
        <strain evidence="3">GIHE-MW2</strain>
    </source>
</reference>
<evidence type="ECO:0000313" key="3">
    <source>
        <dbReference type="EMBL" id="XCM37298.1"/>
    </source>
</evidence>
<dbReference type="GO" id="GO:0003677">
    <property type="term" value="F:DNA binding"/>
    <property type="evidence" value="ECO:0007669"/>
    <property type="project" value="InterPro"/>
</dbReference>
<dbReference type="AlphaFoldDB" id="A0AAU8JDR4"/>
<protein>
    <recommendedName>
        <fullName evidence="2">Tyr recombinase domain-containing protein</fullName>
    </recommendedName>
</protein>
<feature type="domain" description="Tyr recombinase" evidence="2">
    <location>
        <begin position="193"/>
        <end position="358"/>
    </location>
</feature>
<dbReference type="RefSeq" id="WP_354635449.1">
    <property type="nucleotide sequence ID" value="NZ_CP159837.1"/>
</dbReference>